<name>A0ABD3X499_SINWO</name>
<dbReference type="PROSITE" id="PS50092">
    <property type="entry name" value="TSP1"/>
    <property type="match status" value="17"/>
</dbReference>
<proteinExistence type="predicted"/>
<evidence type="ECO:0000256" key="5">
    <source>
        <dbReference type="ARBA" id="ARBA00023157"/>
    </source>
</evidence>
<evidence type="ECO:0000256" key="2">
    <source>
        <dbReference type="ARBA" id="ARBA00022525"/>
    </source>
</evidence>
<dbReference type="Pfam" id="PF00092">
    <property type="entry name" value="VWA"/>
    <property type="match status" value="1"/>
</dbReference>
<keyword evidence="3" id="KW-0732">Signal</keyword>
<dbReference type="Gene3D" id="2.170.140.10">
    <property type="entry name" value="Chitin binding domain"/>
    <property type="match status" value="1"/>
</dbReference>
<comment type="subcellular location">
    <subcellularLocation>
        <location evidence="1">Secreted</location>
    </subcellularLocation>
</comment>
<dbReference type="InterPro" id="IPR036383">
    <property type="entry name" value="TSP1_rpt_sf"/>
</dbReference>
<dbReference type="SUPFAM" id="SSF53300">
    <property type="entry name" value="vWA-like"/>
    <property type="match status" value="1"/>
</dbReference>
<feature type="domain" description="VWFA" evidence="6">
    <location>
        <begin position="75"/>
        <end position="217"/>
    </location>
</feature>
<dbReference type="InterPro" id="IPR052065">
    <property type="entry name" value="Compl_asym_regulator"/>
</dbReference>
<dbReference type="SUPFAM" id="SSF57625">
    <property type="entry name" value="Invertebrate chitin-binding proteins"/>
    <property type="match status" value="1"/>
</dbReference>
<dbReference type="InterPro" id="IPR036465">
    <property type="entry name" value="vWFA_dom_sf"/>
</dbReference>
<keyword evidence="9" id="KW-1185">Reference proteome</keyword>
<evidence type="ECO:0000259" key="7">
    <source>
        <dbReference type="PROSITE" id="PS50940"/>
    </source>
</evidence>
<protein>
    <recommendedName>
        <fullName evidence="10">Hemicentin-1</fullName>
    </recommendedName>
</protein>
<evidence type="ECO:0000259" key="6">
    <source>
        <dbReference type="PROSITE" id="PS50234"/>
    </source>
</evidence>
<sequence length="1627" mass="176583">MLPPPPPPRPPFFPVGGGIPEGIIDRLGPMVGPLSPFGLAGIGFLRGREPPIPDPRLAPMFSTVVGRTASYPPLDIIFIMDGSMYTRIEDSSGGFAWNPEILTFMRNIIGQLPMERLPIRLGVIVYSTGVDDILPLTTERAFLQDAIFGLRPRFGSINAGSGIAAALAMFQQYSRPGAIRRALLFISGPPTDAFSARAEADRARSMGIDFMVIGYGNVGRRDMTHFGTTSQWLVPGGAMMLNQVTPSIFQRITAVPVNGGWSGWSVMSGCSASCGSGVQFRFRVCDNPNPANGGAGCTGSNRETTPCMAAQCAAPGNQGCYWVNWSTWNACSVPCGVGMTSRTRTCMSAFGQSCNACTGESIERQSCVVSACAVNGGWSQWSEWGQCSSSCGTSTRLRVRQCTSPAPSNGGELCQGYSIDESLCQTGVPCPVNGGWSFWSDWFTCSVTCGIGVQSRRRQCNRPLPEFGGVQCIGDMIEESQCDTKVPCPIDGGWGSWSDITPCSVTCEQGVKRRVRSCDNPSPLNGGLQCAGEGIEENICDTGVRCPVHGGWMSWSEWSLCTVSCGNGGTTRRIRQCSDPDPIQADLFCTGPSFEEMICNSGIACPVNGNWAQWNLWSRCSVDCGSGVRHRSRTCNNPEPLYGGLMCQGSFEEEDICNTGILCPIDGGWSPWSEYGPCSNHCGIGLMVRQRECNNPLPMNGGSPCTGKSQEERMCDTGIPCPVHGGWGLWTPFSACSVSCGIGRRERSRECNNPVPMFGGHFCTEISVETDTCDTGISCPINGHWSSWSEFLPCSAKCGSGTKKRVRECFSPKFGGNTCNGLDTEELICDSGIPCSVDGGWTLWSDWEICLVPCGTGITRRFRECSNPIPMYGGIPCQGFSVDEKKCDSGIMCPIHGGWSQWSDWTKCSSECGMGTSQRIRACDSPASMYGGKPCSGDLVEITECDSGKPCPINGGWAQWEAWSTCAGVCGQEERFRKRQCTNPIPLFGGLPCQGPDTEIQPCKTGVLCPIDGNWAPWLEWGKCSVLCGAGIRTRFRTCTNPEPINGGRICEGNEKEVFTCDTGIACSVDGQWSHWSSWSVCSASCGAGLETRNRFCDNPATVNGGRDCEGFNEESRICNTYLACPINGNWAQWSGWTQCSVTCGVGIKVRKRECSNPFPENGGKLCIGDDTESMKCDSGVPCLDPNQLSHHWTEWSRWSKCPVSCGVGEQKRTRACLHNGLPSESRLCGGQREQVYTCIMSPCPDPPISCEAECKWVNGIGYARYPGDCSKFVQCDSINGIPQIHRCPWNTLWSQSMLQCVHPEQSECLVCPDKSYAGHVQYDISCKAYFECHSGRALSQCCTTGSRYEINKGCVPDDLAVCTDPCRPAEVLGHAECHFRDSRKGEEWYDEMINGDWISRPCGIGTYYSPKECICVYKHGGNEIKVCKPDLYLPFNSMLEDLSLNKGIQIESVKYIGDGTAHFNGQSFVLSNIFANAEWGGDVHIYVRFKAEGDGGMQTLVHNSGCGKEDLGPSVFIGLDRGQGYGKDLNVKFSAVPTGSINYSFINMTIPDHTFEDAWFRFSNGDFVATISSEKGYVEAKSGNIARRHGALNIGGNLCRIGNDAFNGFIGILDEVKIYRCRPPGL</sequence>
<dbReference type="Pfam" id="PF00090">
    <property type="entry name" value="TSP_1"/>
    <property type="match status" value="17"/>
</dbReference>
<keyword evidence="5" id="KW-1015">Disulfide bond</keyword>
<comment type="caution">
    <text evidence="8">The sequence shown here is derived from an EMBL/GenBank/DDBJ whole genome shotgun (WGS) entry which is preliminary data.</text>
</comment>
<gene>
    <name evidence="8" type="ORF">ACJMK2_032556</name>
</gene>
<evidence type="ECO:0000313" key="9">
    <source>
        <dbReference type="Proteomes" id="UP001634394"/>
    </source>
</evidence>
<dbReference type="CDD" id="cd01450">
    <property type="entry name" value="vWFA_subfamily_ECM"/>
    <property type="match status" value="1"/>
</dbReference>
<reference evidence="8 9" key="1">
    <citation type="submission" date="2024-11" db="EMBL/GenBank/DDBJ databases">
        <title>Chromosome-level genome assembly of the freshwater bivalve Anodonta woodiana.</title>
        <authorList>
            <person name="Chen X."/>
        </authorList>
    </citation>
    <scope>NUCLEOTIDE SEQUENCE [LARGE SCALE GENOMIC DNA]</scope>
    <source>
        <strain evidence="8">MN2024</strain>
        <tissue evidence="8">Gills</tissue>
    </source>
</reference>
<evidence type="ECO:0000256" key="3">
    <source>
        <dbReference type="ARBA" id="ARBA00022729"/>
    </source>
</evidence>
<dbReference type="InterPro" id="IPR036508">
    <property type="entry name" value="Chitin-bd_dom_sf"/>
</dbReference>
<feature type="domain" description="Chitin-binding type-2" evidence="7">
    <location>
        <begin position="1252"/>
        <end position="1311"/>
    </location>
</feature>
<dbReference type="Pfam" id="PF01607">
    <property type="entry name" value="CBM_14"/>
    <property type="match status" value="1"/>
</dbReference>
<dbReference type="Gene3D" id="3.40.50.410">
    <property type="entry name" value="von Willebrand factor, type A domain"/>
    <property type="match status" value="1"/>
</dbReference>
<dbReference type="PANTHER" id="PTHR22906:SF43">
    <property type="entry name" value="PROPERDIN"/>
    <property type="match status" value="1"/>
</dbReference>
<organism evidence="8 9">
    <name type="scientific">Sinanodonta woodiana</name>
    <name type="common">Chinese pond mussel</name>
    <name type="synonym">Anodonta woodiana</name>
    <dbReference type="NCBI Taxonomy" id="1069815"/>
    <lineage>
        <taxon>Eukaryota</taxon>
        <taxon>Metazoa</taxon>
        <taxon>Spiralia</taxon>
        <taxon>Lophotrochozoa</taxon>
        <taxon>Mollusca</taxon>
        <taxon>Bivalvia</taxon>
        <taxon>Autobranchia</taxon>
        <taxon>Heteroconchia</taxon>
        <taxon>Palaeoheterodonta</taxon>
        <taxon>Unionida</taxon>
        <taxon>Unionoidea</taxon>
        <taxon>Unionidae</taxon>
        <taxon>Unioninae</taxon>
        <taxon>Sinanodonta</taxon>
    </lineage>
</organism>
<evidence type="ECO:0000313" key="8">
    <source>
        <dbReference type="EMBL" id="KAL3880308.1"/>
    </source>
</evidence>
<dbReference type="InterPro" id="IPR002557">
    <property type="entry name" value="Chitin-bd_dom"/>
</dbReference>
<dbReference type="Gene3D" id="2.20.100.10">
    <property type="entry name" value="Thrombospondin type-1 (TSP1) repeat"/>
    <property type="match status" value="17"/>
</dbReference>
<dbReference type="SMART" id="SM00327">
    <property type="entry name" value="VWA"/>
    <property type="match status" value="1"/>
</dbReference>
<dbReference type="SMART" id="SM00209">
    <property type="entry name" value="TSP1"/>
    <property type="match status" value="17"/>
</dbReference>
<keyword evidence="4" id="KW-0677">Repeat</keyword>
<keyword evidence="2" id="KW-0964">Secreted</keyword>
<dbReference type="FunFam" id="2.20.100.10:FF:000001">
    <property type="entry name" value="semaphorin-5A isoform X1"/>
    <property type="match status" value="6"/>
</dbReference>
<dbReference type="PANTHER" id="PTHR22906">
    <property type="entry name" value="PROPERDIN"/>
    <property type="match status" value="1"/>
</dbReference>
<dbReference type="PROSITE" id="PS50940">
    <property type="entry name" value="CHIT_BIND_II"/>
    <property type="match status" value="1"/>
</dbReference>
<accession>A0ABD3X499</accession>
<dbReference type="EMBL" id="JBJQND010000004">
    <property type="protein sequence ID" value="KAL3880308.1"/>
    <property type="molecule type" value="Genomic_DNA"/>
</dbReference>
<dbReference type="SMART" id="SM00494">
    <property type="entry name" value="ChtBD2"/>
    <property type="match status" value="1"/>
</dbReference>
<dbReference type="InterPro" id="IPR002035">
    <property type="entry name" value="VWF_A"/>
</dbReference>
<evidence type="ECO:0000256" key="1">
    <source>
        <dbReference type="ARBA" id="ARBA00004613"/>
    </source>
</evidence>
<dbReference type="PRINTS" id="PR01705">
    <property type="entry name" value="TSP1REPEAT"/>
</dbReference>
<dbReference type="Proteomes" id="UP001634394">
    <property type="component" value="Unassembled WGS sequence"/>
</dbReference>
<dbReference type="SUPFAM" id="SSF82895">
    <property type="entry name" value="TSP-1 type 1 repeat"/>
    <property type="match status" value="17"/>
</dbReference>
<dbReference type="FunFam" id="2.20.100.10:FF:000007">
    <property type="entry name" value="Thrombospondin 1"/>
    <property type="match status" value="6"/>
</dbReference>
<dbReference type="PROSITE" id="PS50234">
    <property type="entry name" value="VWFA"/>
    <property type="match status" value="1"/>
</dbReference>
<evidence type="ECO:0008006" key="10">
    <source>
        <dbReference type="Google" id="ProtNLM"/>
    </source>
</evidence>
<evidence type="ECO:0000256" key="4">
    <source>
        <dbReference type="ARBA" id="ARBA00022737"/>
    </source>
</evidence>
<dbReference type="InterPro" id="IPR000884">
    <property type="entry name" value="TSP1_rpt"/>
</dbReference>
<dbReference type="FunFam" id="2.20.100.10:FF:000002">
    <property type="entry name" value="Unc-5 netrin receptor C"/>
    <property type="match status" value="3"/>
</dbReference>